<keyword evidence="4" id="KW-1185">Reference proteome</keyword>
<dbReference type="EMBL" id="JAFHLR010000013">
    <property type="protein sequence ID" value="KAG5484335.1"/>
    <property type="molecule type" value="Genomic_DNA"/>
</dbReference>
<feature type="compositionally biased region" description="Low complexity" evidence="1">
    <location>
        <begin position="444"/>
        <end position="470"/>
    </location>
</feature>
<feature type="region of interest" description="Disordered" evidence="1">
    <location>
        <begin position="773"/>
        <end position="836"/>
    </location>
</feature>
<dbReference type="GeneID" id="92363712"/>
<dbReference type="InterPro" id="IPR007557">
    <property type="entry name" value="PSP1_C"/>
</dbReference>
<feature type="region of interest" description="Disordered" evidence="1">
    <location>
        <begin position="593"/>
        <end position="633"/>
    </location>
</feature>
<feature type="compositionally biased region" description="Low complexity" evidence="1">
    <location>
        <begin position="416"/>
        <end position="425"/>
    </location>
</feature>
<dbReference type="PROSITE" id="PS51411">
    <property type="entry name" value="PSP1_C"/>
    <property type="match status" value="1"/>
</dbReference>
<dbReference type="PANTHER" id="PTHR43830:SF20">
    <property type="entry name" value="PSP1 C-TERMINAL DOMAIN-CONTAINING PROTEIN"/>
    <property type="match status" value="1"/>
</dbReference>
<evidence type="ECO:0000313" key="3">
    <source>
        <dbReference type="EMBL" id="KAG5484335.1"/>
    </source>
</evidence>
<dbReference type="RefSeq" id="XP_067064828.1">
    <property type="nucleotide sequence ID" value="XM_067209778.1"/>
</dbReference>
<feature type="region of interest" description="Disordered" evidence="1">
    <location>
        <begin position="360"/>
        <end position="384"/>
    </location>
</feature>
<feature type="compositionally biased region" description="Polar residues" evidence="1">
    <location>
        <begin position="623"/>
        <end position="633"/>
    </location>
</feature>
<dbReference type="AlphaFoldDB" id="A0A836HHP8"/>
<comment type="caution">
    <text evidence="3">The sequence shown here is derived from an EMBL/GenBank/DDBJ whole genome shotgun (WGS) entry which is preliminary data.</text>
</comment>
<feature type="region of interest" description="Disordered" evidence="1">
    <location>
        <begin position="522"/>
        <end position="544"/>
    </location>
</feature>
<accession>A0A836HHP8</accession>
<evidence type="ECO:0000259" key="2">
    <source>
        <dbReference type="PROSITE" id="PS51411"/>
    </source>
</evidence>
<feature type="region of interest" description="Disordered" evidence="1">
    <location>
        <begin position="1"/>
        <end position="93"/>
    </location>
</feature>
<dbReference type="PANTHER" id="PTHR43830">
    <property type="entry name" value="PROTEIN PSP1"/>
    <property type="match status" value="1"/>
</dbReference>
<feature type="compositionally biased region" description="Low complexity" evidence="1">
    <location>
        <begin position="367"/>
        <end position="384"/>
    </location>
</feature>
<gene>
    <name evidence="3" type="ORF">LSCM4_07901</name>
</gene>
<reference evidence="3 4" key="1">
    <citation type="submission" date="2021-02" db="EMBL/GenBank/DDBJ databases">
        <title>Leishmania (Mundinia) orientalis Genome sequencing and assembly.</title>
        <authorList>
            <person name="Almutairi H."/>
            <person name="Gatherer D."/>
        </authorList>
    </citation>
    <scope>NUCLEOTIDE SEQUENCE [LARGE SCALE GENOMIC DNA]</scope>
    <source>
        <strain evidence="3">LSCM4</strain>
    </source>
</reference>
<evidence type="ECO:0000313" key="4">
    <source>
        <dbReference type="Proteomes" id="UP000674143"/>
    </source>
</evidence>
<feature type="compositionally biased region" description="Polar residues" evidence="1">
    <location>
        <begin position="429"/>
        <end position="440"/>
    </location>
</feature>
<feature type="region of interest" description="Disordered" evidence="1">
    <location>
        <begin position="714"/>
        <end position="748"/>
    </location>
</feature>
<dbReference type="Proteomes" id="UP000674143">
    <property type="component" value="Chromosome 13"/>
</dbReference>
<dbReference type="KEGG" id="loi:92363712"/>
<feature type="compositionally biased region" description="Low complexity" evidence="1">
    <location>
        <begin position="784"/>
        <end position="818"/>
    </location>
</feature>
<proteinExistence type="predicted"/>
<dbReference type="GO" id="GO:0005737">
    <property type="term" value="C:cytoplasm"/>
    <property type="evidence" value="ECO:0007669"/>
    <property type="project" value="TreeGrafter"/>
</dbReference>
<organism evidence="3 4">
    <name type="scientific">Leishmania orientalis</name>
    <dbReference type="NCBI Taxonomy" id="2249476"/>
    <lineage>
        <taxon>Eukaryota</taxon>
        <taxon>Discoba</taxon>
        <taxon>Euglenozoa</taxon>
        <taxon>Kinetoplastea</taxon>
        <taxon>Metakinetoplastina</taxon>
        <taxon>Trypanosomatida</taxon>
        <taxon>Trypanosomatidae</taxon>
        <taxon>Leishmaniinae</taxon>
        <taxon>Leishmania</taxon>
    </lineage>
</organism>
<dbReference type="Pfam" id="PF04468">
    <property type="entry name" value="PSP1"/>
    <property type="match status" value="1"/>
</dbReference>
<feature type="compositionally biased region" description="Polar residues" evidence="1">
    <location>
        <begin position="79"/>
        <end position="93"/>
    </location>
</feature>
<name>A0A836HHP8_9TRYP</name>
<dbReference type="InterPro" id="IPR047767">
    <property type="entry name" value="PSP1-like"/>
</dbReference>
<evidence type="ECO:0000256" key="1">
    <source>
        <dbReference type="SAM" id="MobiDB-lite"/>
    </source>
</evidence>
<sequence>MSSQYANTGGGAGSGSACNTRRYAGSNPSGRRATAPRAEAPQKGTAGTEEDGETATVHQKLHLSDQPSSAGHRQLVEDTPQQCGPSSLSSMRTLNASSPAFIPSQHAQRQPQSGDAGDSAVTVAMTHSALSFSTATSPLMCLRSTGGGSSVSSPLAFALLPSAGHSTAVLSPLSPSATSNVDPLVTDATFASIASSVMGGSAFSAQSSHQLRGAYARATAAAAASSSLQLQYTDSYVSATAANASAVSAGTAVAPPHTQSELQQRRATRKAAVAPSMAAAKAVYGPSVPVFHSQFIDISTGTASMTPFALLHDQLGSNDGVDRLSETLDARYAEAETAPEPVTIAAAAAVPPSPLTLALDRSDAETQSARQAPSSASRQPSQRRISAVTAAVLASQDAQLAERSQRYTEAGQLPHAPASATTTAALSRNGASSAQPSGNKDVSDAATAKSTAKAQRQTPTPTTAMTSEAETTAHETPKRRPSKVPATTVGTGNSSKARTSITLSVDGGASTVKRLHTCLAGTEERSEGDRSGSVMGLTGSMRRAMPTCGDDNDNEGHRSDAMTPTATPAKVLAAEGSPFVVAAAASGDASMAHAHRRSLSRENSALAHSQSSVSESTSHARIGQQQQHSSSNAHLQRAMMQLIAQIHTNASSCVATAAAVTPQKSSVHNAALGETGAAAAIPAAFKTPEVERVPSARPSASKNAASRNITTIIHTPSAPGAPHGESSTITKTTITSETSRRHDSAAETLVSAKGSCGAVPKGAQRSLASCLEAVSPQRGERARSSSTATGTKAATATPQAPLPPSSSASFASSATAGAMPVPRSQRRGAKQGPASVTSAAAKATAACGATGGATRSYSTAAQTTSYAVVIEGHMQRRVTAVSSTMLKSGVCVLFEEDRGIDMGRVVQCDVLDGDEAAGALATMASATSPLSRKDRPAPVLRPATAEEEYRWLYTDVKEAESTLEPCREAAARLGLPVKVVAAVYQFNKAKLTFYYESPTRVDFRPLLPSLFSRFHCRIWMARLETPEMVATASEGVGEGVHPHLQAEKTAEAAMSG</sequence>
<feature type="region of interest" description="Disordered" evidence="1">
    <location>
        <begin position="403"/>
        <end position="496"/>
    </location>
</feature>
<feature type="domain" description="PSP1 C-terminal" evidence="2">
    <location>
        <begin position="937"/>
        <end position="1023"/>
    </location>
</feature>
<feature type="compositionally biased region" description="Low complexity" evidence="1">
    <location>
        <begin position="725"/>
        <end position="737"/>
    </location>
</feature>
<protein>
    <recommendedName>
        <fullName evidence="2">PSP1 C-terminal domain-containing protein</fullName>
    </recommendedName>
</protein>